<accession>A0A8K0PA68</accession>
<gene>
    <name evidence="1" type="ORF">J437_LFUL003316</name>
</gene>
<dbReference type="Gene3D" id="2.60.40.10">
    <property type="entry name" value="Immunoglobulins"/>
    <property type="match status" value="1"/>
</dbReference>
<comment type="caution">
    <text evidence="1">The sequence shown here is derived from an EMBL/GenBank/DDBJ whole genome shotgun (WGS) entry which is preliminary data.</text>
</comment>
<reference evidence="1" key="2">
    <citation type="submission" date="2017-10" db="EMBL/GenBank/DDBJ databases">
        <title>Ladona fulva Genome sequencing and assembly.</title>
        <authorList>
            <person name="Murali S."/>
            <person name="Richards S."/>
            <person name="Bandaranaike D."/>
            <person name="Bellair M."/>
            <person name="Blankenburg K."/>
            <person name="Chao H."/>
            <person name="Dinh H."/>
            <person name="Doddapaneni H."/>
            <person name="Dugan-Rocha S."/>
            <person name="Elkadiri S."/>
            <person name="Gnanaolivu R."/>
            <person name="Hernandez B."/>
            <person name="Skinner E."/>
            <person name="Javaid M."/>
            <person name="Lee S."/>
            <person name="Li M."/>
            <person name="Ming W."/>
            <person name="Munidasa M."/>
            <person name="Muniz J."/>
            <person name="Nguyen L."/>
            <person name="Hughes D."/>
            <person name="Osuji N."/>
            <person name="Pu L.-L."/>
            <person name="Puazo M."/>
            <person name="Qu C."/>
            <person name="Quiroz J."/>
            <person name="Raj R."/>
            <person name="Weissenberger G."/>
            <person name="Xin Y."/>
            <person name="Zou X."/>
            <person name="Han Y."/>
            <person name="Worley K."/>
            <person name="Muzny D."/>
            <person name="Gibbs R."/>
        </authorList>
    </citation>
    <scope>NUCLEOTIDE SEQUENCE</scope>
    <source>
        <strain evidence="1">Sampled in the wild</strain>
    </source>
</reference>
<dbReference type="InterPro" id="IPR013783">
    <property type="entry name" value="Ig-like_fold"/>
</dbReference>
<dbReference type="OrthoDB" id="10006996at2759"/>
<sequence>MVSIKHIEAVAGEPVYLPCDITTVEKDDAVLLVLWYREDLGTPIYRSAVPLERAKWMSKYCLRSEDWTGRDFSCRVKERMYEERAGFGVPRHKGFFFREIKYNECD</sequence>
<proteinExistence type="predicted"/>
<name>A0A8K0PA68_LADFU</name>
<dbReference type="Proteomes" id="UP000792457">
    <property type="component" value="Unassembled WGS sequence"/>
</dbReference>
<dbReference type="AlphaFoldDB" id="A0A8K0PA68"/>
<evidence type="ECO:0000313" key="1">
    <source>
        <dbReference type="EMBL" id="KAG8237588.1"/>
    </source>
</evidence>
<reference evidence="1" key="1">
    <citation type="submission" date="2013-04" db="EMBL/GenBank/DDBJ databases">
        <authorList>
            <person name="Qu J."/>
            <person name="Murali S.C."/>
            <person name="Bandaranaike D."/>
            <person name="Bellair M."/>
            <person name="Blankenburg K."/>
            <person name="Chao H."/>
            <person name="Dinh H."/>
            <person name="Doddapaneni H."/>
            <person name="Downs B."/>
            <person name="Dugan-Rocha S."/>
            <person name="Elkadiri S."/>
            <person name="Gnanaolivu R.D."/>
            <person name="Hernandez B."/>
            <person name="Javaid M."/>
            <person name="Jayaseelan J.C."/>
            <person name="Lee S."/>
            <person name="Li M."/>
            <person name="Ming W."/>
            <person name="Munidasa M."/>
            <person name="Muniz J."/>
            <person name="Nguyen L."/>
            <person name="Ongeri F."/>
            <person name="Osuji N."/>
            <person name="Pu L.-L."/>
            <person name="Puazo M."/>
            <person name="Qu C."/>
            <person name="Quiroz J."/>
            <person name="Raj R."/>
            <person name="Weissenberger G."/>
            <person name="Xin Y."/>
            <person name="Zou X."/>
            <person name="Han Y."/>
            <person name="Richards S."/>
            <person name="Worley K."/>
            <person name="Muzny D."/>
            <person name="Gibbs R."/>
        </authorList>
    </citation>
    <scope>NUCLEOTIDE SEQUENCE</scope>
    <source>
        <strain evidence="1">Sampled in the wild</strain>
    </source>
</reference>
<keyword evidence="2" id="KW-1185">Reference proteome</keyword>
<evidence type="ECO:0000313" key="2">
    <source>
        <dbReference type="Proteomes" id="UP000792457"/>
    </source>
</evidence>
<protein>
    <submittedName>
        <fullName evidence="1">Uncharacterized protein</fullName>
    </submittedName>
</protein>
<organism evidence="1 2">
    <name type="scientific">Ladona fulva</name>
    <name type="common">Scarce chaser dragonfly</name>
    <name type="synonym">Libellula fulva</name>
    <dbReference type="NCBI Taxonomy" id="123851"/>
    <lineage>
        <taxon>Eukaryota</taxon>
        <taxon>Metazoa</taxon>
        <taxon>Ecdysozoa</taxon>
        <taxon>Arthropoda</taxon>
        <taxon>Hexapoda</taxon>
        <taxon>Insecta</taxon>
        <taxon>Pterygota</taxon>
        <taxon>Palaeoptera</taxon>
        <taxon>Odonata</taxon>
        <taxon>Epiprocta</taxon>
        <taxon>Anisoptera</taxon>
        <taxon>Libelluloidea</taxon>
        <taxon>Libellulidae</taxon>
        <taxon>Ladona</taxon>
    </lineage>
</organism>
<dbReference type="EMBL" id="KZ309189">
    <property type="protein sequence ID" value="KAG8237588.1"/>
    <property type="molecule type" value="Genomic_DNA"/>
</dbReference>